<dbReference type="KEGG" id="spu:105439118"/>
<sequence>MAKILTDKFVLALSKQLDLANVSPRQLSVFLGFSKAAGTNAMVAGNLTMNPASSFDDLFSKYVMKHGRGSVSALNLRGIFLENEMKDCADFVKAELEKFNIPVPSDEDTLMERDKPVSLPNLPSGTPGEGTEAAGVAQTDPADHLYEEIET</sequence>
<evidence type="ECO:0000313" key="2">
    <source>
        <dbReference type="EnsemblMetazoa" id="XP_011666015"/>
    </source>
</evidence>
<dbReference type="RefSeq" id="XP_011666015.1">
    <property type="nucleotide sequence ID" value="XM_011667713.2"/>
</dbReference>
<dbReference type="OMA" id="QNEMKDC"/>
<reference evidence="3" key="1">
    <citation type="submission" date="2015-02" db="EMBL/GenBank/DDBJ databases">
        <title>Genome sequencing for Strongylocentrotus purpuratus.</title>
        <authorList>
            <person name="Murali S."/>
            <person name="Liu Y."/>
            <person name="Vee V."/>
            <person name="English A."/>
            <person name="Wang M."/>
            <person name="Skinner E."/>
            <person name="Han Y."/>
            <person name="Muzny D.M."/>
            <person name="Worley K.C."/>
            <person name="Gibbs R.A."/>
        </authorList>
    </citation>
    <scope>NUCLEOTIDE SEQUENCE</scope>
</reference>
<accession>A0A7M7HG46</accession>
<organism evidence="2 3">
    <name type="scientific">Strongylocentrotus purpuratus</name>
    <name type="common">Purple sea urchin</name>
    <dbReference type="NCBI Taxonomy" id="7668"/>
    <lineage>
        <taxon>Eukaryota</taxon>
        <taxon>Metazoa</taxon>
        <taxon>Echinodermata</taxon>
        <taxon>Eleutherozoa</taxon>
        <taxon>Echinozoa</taxon>
        <taxon>Echinoidea</taxon>
        <taxon>Euechinoidea</taxon>
        <taxon>Echinacea</taxon>
        <taxon>Camarodonta</taxon>
        <taxon>Echinidea</taxon>
        <taxon>Strongylocentrotidae</taxon>
        <taxon>Strongylocentrotus</taxon>
    </lineage>
</organism>
<feature type="compositionally biased region" description="Basic and acidic residues" evidence="1">
    <location>
        <begin position="141"/>
        <end position="151"/>
    </location>
</feature>
<dbReference type="AlphaFoldDB" id="A0A7M7HG46"/>
<dbReference type="Proteomes" id="UP000007110">
    <property type="component" value="Unassembled WGS sequence"/>
</dbReference>
<name>A0A7M7HG46_STRPU</name>
<evidence type="ECO:0000256" key="1">
    <source>
        <dbReference type="SAM" id="MobiDB-lite"/>
    </source>
</evidence>
<dbReference type="EnsemblMetazoa" id="XM_011667713">
    <property type="protein sequence ID" value="XP_011666015"/>
    <property type="gene ID" value="LOC105439118"/>
</dbReference>
<proteinExistence type="predicted"/>
<protein>
    <submittedName>
        <fullName evidence="2">Uncharacterized protein</fullName>
    </submittedName>
</protein>
<dbReference type="InParanoid" id="A0A7M7HG46"/>
<evidence type="ECO:0000313" key="3">
    <source>
        <dbReference type="Proteomes" id="UP000007110"/>
    </source>
</evidence>
<dbReference type="GeneID" id="105439118"/>
<reference evidence="2" key="2">
    <citation type="submission" date="2021-01" db="UniProtKB">
        <authorList>
            <consortium name="EnsemblMetazoa"/>
        </authorList>
    </citation>
    <scope>IDENTIFICATION</scope>
</reference>
<keyword evidence="3" id="KW-1185">Reference proteome</keyword>
<feature type="region of interest" description="Disordered" evidence="1">
    <location>
        <begin position="105"/>
        <end position="151"/>
    </location>
</feature>